<name>A0A365YQ04_9MICC</name>
<dbReference type="EMBL" id="POAF01000001">
    <property type="protein sequence ID" value="RBM04350.1"/>
    <property type="molecule type" value="Genomic_DNA"/>
</dbReference>
<comment type="caution">
    <text evidence="2">The sequence shown here is derived from an EMBL/GenBank/DDBJ whole genome shotgun (WGS) entry which is preliminary data.</text>
</comment>
<dbReference type="InterPro" id="IPR031571">
    <property type="entry name" value="RcpC_dom"/>
</dbReference>
<dbReference type="InterPro" id="IPR013974">
    <property type="entry name" value="SAF"/>
</dbReference>
<dbReference type="AlphaFoldDB" id="A0A365YQ04"/>
<proteinExistence type="predicted"/>
<keyword evidence="2" id="KW-0966">Cell projection</keyword>
<sequence>MKSPATRRAPVIPRPKVRPVRTRHEALRRYRRPLAIACLLLAAAAALNELSSGQLAQREVVVAVSDLAAGAVISPADVQLQRIPADPNDHRLLTDPQELVGQRLAIAVPAGTALRSYLLVGPQLLAGSAPGTVAVPIRLSDPAAVGLLNPGQLVDIVLTTGDGFERQIRSETIAQGVAVLWVPAADRGEFGMLSGSPAEGEGIIVVAAAASLSDDLAGAVSRGKVSAVLVN</sequence>
<dbReference type="Proteomes" id="UP000252167">
    <property type="component" value="Unassembled WGS sequence"/>
</dbReference>
<dbReference type="Pfam" id="PF08666">
    <property type="entry name" value="SAF"/>
    <property type="match status" value="1"/>
</dbReference>
<dbReference type="CDD" id="cd11614">
    <property type="entry name" value="SAF_CpaB_FlgA_like"/>
    <property type="match status" value="1"/>
</dbReference>
<dbReference type="SMART" id="SM00858">
    <property type="entry name" value="SAF"/>
    <property type="match status" value="1"/>
</dbReference>
<evidence type="ECO:0000313" key="2">
    <source>
        <dbReference type="EMBL" id="RBM04350.1"/>
    </source>
</evidence>
<keyword evidence="3" id="KW-1185">Reference proteome</keyword>
<accession>A0A365YQ04</accession>
<gene>
    <name evidence="2" type="ORF">C1H84_03520</name>
</gene>
<keyword evidence="2" id="KW-0282">Flagellum</keyword>
<dbReference type="Pfam" id="PF16976">
    <property type="entry name" value="RcpC"/>
    <property type="match status" value="1"/>
</dbReference>
<keyword evidence="2" id="KW-0969">Cilium</keyword>
<feature type="domain" description="SAF" evidence="1">
    <location>
        <begin position="58"/>
        <end position="120"/>
    </location>
</feature>
<organism evidence="2 3">
    <name type="scientific">Glutamicibacter soli</name>
    <dbReference type="NCBI Taxonomy" id="453836"/>
    <lineage>
        <taxon>Bacteria</taxon>
        <taxon>Bacillati</taxon>
        <taxon>Actinomycetota</taxon>
        <taxon>Actinomycetes</taxon>
        <taxon>Micrococcales</taxon>
        <taxon>Micrococcaceae</taxon>
        <taxon>Glutamicibacter</taxon>
    </lineage>
</organism>
<evidence type="ECO:0000313" key="3">
    <source>
        <dbReference type="Proteomes" id="UP000252167"/>
    </source>
</evidence>
<dbReference type="RefSeq" id="WP_113606533.1">
    <property type="nucleotide sequence ID" value="NZ_POAF01000001.1"/>
</dbReference>
<evidence type="ECO:0000259" key="1">
    <source>
        <dbReference type="SMART" id="SM00858"/>
    </source>
</evidence>
<dbReference type="Gene3D" id="3.90.1210.10">
    <property type="entry name" value="Antifreeze-like/N-acetylneuraminic acid synthase C-terminal domain"/>
    <property type="match status" value="1"/>
</dbReference>
<protein>
    <submittedName>
        <fullName evidence="2">Flagellar biosynthesis protein FlgA</fullName>
    </submittedName>
</protein>
<reference evidence="2 3" key="1">
    <citation type="submission" date="2018-01" db="EMBL/GenBank/DDBJ databases">
        <title>Glutamicibacter soli strain NHPC-3 Whole genome sequence and assembly.</title>
        <authorList>
            <person name="Choudhury P."/>
            <person name="Gupta D."/>
            <person name="Sengupta K."/>
            <person name="Jawed A."/>
            <person name="Sultana N."/>
            <person name="Saha P."/>
        </authorList>
    </citation>
    <scope>NUCLEOTIDE SEQUENCE [LARGE SCALE GENOMIC DNA]</scope>
    <source>
        <strain evidence="2 3">NHPC-3</strain>
    </source>
</reference>